<gene>
    <name evidence="4" type="ORF">PR048_027621</name>
</gene>
<organism evidence="4 5">
    <name type="scientific">Dryococelus australis</name>
    <dbReference type="NCBI Taxonomy" id="614101"/>
    <lineage>
        <taxon>Eukaryota</taxon>
        <taxon>Metazoa</taxon>
        <taxon>Ecdysozoa</taxon>
        <taxon>Arthropoda</taxon>
        <taxon>Hexapoda</taxon>
        <taxon>Insecta</taxon>
        <taxon>Pterygota</taxon>
        <taxon>Neoptera</taxon>
        <taxon>Polyneoptera</taxon>
        <taxon>Phasmatodea</taxon>
        <taxon>Verophasmatodea</taxon>
        <taxon>Anareolatae</taxon>
        <taxon>Phasmatidae</taxon>
        <taxon>Eurycanthinae</taxon>
        <taxon>Dryococelus</taxon>
    </lineage>
</organism>
<feature type="chain" id="PRO_5045042654" description="Carboxylesterase type B domain-containing protein" evidence="2">
    <location>
        <begin position="26"/>
        <end position="96"/>
    </location>
</feature>
<keyword evidence="5" id="KW-1185">Reference proteome</keyword>
<protein>
    <recommendedName>
        <fullName evidence="3">Carboxylesterase type B domain-containing protein</fullName>
    </recommendedName>
</protein>
<dbReference type="InterPro" id="IPR002018">
    <property type="entry name" value="CarbesteraseB"/>
</dbReference>
<sequence length="96" mass="10373">MAVGSQLTWTVVGHLLLVVADRVSAVEQAAPIVRVRQGLVRGNTMTSLSGRTFLAYRGIPYARPPVGQLRFAVSDALQGQPPGGWRQVEWRDMGGS</sequence>
<evidence type="ECO:0000256" key="2">
    <source>
        <dbReference type="SAM" id="SignalP"/>
    </source>
</evidence>
<comment type="caution">
    <text evidence="4">The sequence shown here is derived from an EMBL/GenBank/DDBJ whole genome shotgun (WGS) entry which is preliminary data.</text>
</comment>
<name>A0ABQ9GH01_9NEOP</name>
<dbReference type="PANTHER" id="PTHR11559">
    <property type="entry name" value="CARBOXYLESTERASE"/>
    <property type="match status" value="1"/>
</dbReference>
<dbReference type="InterPro" id="IPR050309">
    <property type="entry name" value="Type-B_Carboxylest/Lipase"/>
</dbReference>
<dbReference type="Proteomes" id="UP001159363">
    <property type="component" value="Chromosome 11"/>
</dbReference>
<evidence type="ECO:0000313" key="4">
    <source>
        <dbReference type="EMBL" id="KAJ8871304.1"/>
    </source>
</evidence>
<dbReference type="EMBL" id="JARBHB010000012">
    <property type="protein sequence ID" value="KAJ8871304.1"/>
    <property type="molecule type" value="Genomic_DNA"/>
</dbReference>
<dbReference type="Pfam" id="PF00135">
    <property type="entry name" value="COesterase"/>
    <property type="match status" value="1"/>
</dbReference>
<dbReference type="SUPFAM" id="SSF53474">
    <property type="entry name" value="alpha/beta-Hydrolases"/>
    <property type="match status" value="1"/>
</dbReference>
<feature type="domain" description="Carboxylesterase type B" evidence="3">
    <location>
        <begin position="30"/>
        <end position="75"/>
    </location>
</feature>
<evidence type="ECO:0000259" key="3">
    <source>
        <dbReference type="Pfam" id="PF00135"/>
    </source>
</evidence>
<evidence type="ECO:0000256" key="1">
    <source>
        <dbReference type="ARBA" id="ARBA00023180"/>
    </source>
</evidence>
<feature type="signal peptide" evidence="2">
    <location>
        <begin position="1"/>
        <end position="25"/>
    </location>
</feature>
<keyword evidence="2" id="KW-0732">Signal</keyword>
<reference evidence="4 5" key="1">
    <citation type="submission" date="2023-02" db="EMBL/GenBank/DDBJ databases">
        <title>LHISI_Scaffold_Assembly.</title>
        <authorList>
            <person name="Stuart O.P."/>
            <person name="Cleave R."/>
            <person name="Magrath M.J.L."/>
            <person name="Mikheyev A.S."/>
        </authorList>
    </citation>
    <scope>NUCLEOTIDE SEQUENCE [LARGE SCALE GENOMIC DNA]</scope>
    <source>
        <strain evidence="4">Daus_M_001</strain>
        <tissue evidence="4">Leg muscle</tissue>
    </source>
</reference>
<proteinExistence type="predicted"/>
<dbReference type="InterPro" id="IPR029058">
    <property type="entry name" value="AB_hydrolase_fold"/>
</dbReference>
<accession>A0ABQ9GH01</accession>
<keyword evidence="1" id="KW-0325">Glycoprotein</keyword>
<evidence type="ECO:0000313" key="5">
    <source>
        <dbReference type="Proteomes" id="UP001159363"/>
    </source>
</evidence>
<dbReference type="Gene3D" id="3.40.50.1820">
    <property type="entry name" value="alpha/beta hydrolase"/>
    <property type="match status" value="1"/>
</dbReference>